<comment type="caution">
    <text evidence="18">The sequence shown here is derived from an EMBL/GenBank/DDBJ whole genome shotgun (WGS) entry which is preliminary data.</text>
</comment>
<keyword evidence="6" id="KW-0597">Phosphoprotein</keyword>
<evidence type="ECO:0000256" key="8">
    <source>
        <dbReference type="ARBA" id="ARBA00022692"/>
    </source>
</evidence>
<dbReference type="InterPro" id="IPR003661">
    <property type="entry name" value="HisK_dim/P_dom"/>
</dbReference>
<dbReference type="Pfam" id="PF00672">
    <property type="entry name" value="HAMP"/>
    <property type="match status" value="1"/>
</dbReference>
<evidence type="ECO:0000256" key="9">
    <source>
        <dbReference type="ARBA" id="ARBA00022741"/>
    </source>
</evidence>
<sequence length="439" mass="50446">MIKFFSPFKFLKKFLPNSLFGRSLIILITPIILVQSITAYIFIDRHLDKVTQLLADDIAGKISGALNIVIPASGAEFPALQSYVLKHYALEISLPSSHRKAHEALQVSPYDDEILREALKRYFNYPFKVSLEDEHLIIEVTTPRGLFLFKDQLKHLYPKTTAILLWWIILTPFIFLFISIIFLKNQIKPLSRLSRVVDDFGRGQNVDSLKPTGSFEMRKVIHAFNIMKERIRRQITQRTEMLAGISHDLKTPLTRMELQLAMMKPSESTGQLREDIKEMSHMIEEFLAFAKGEEGEETQRHNFSELVLAVAMKYTFSRITLDMPPSPVYFSYRQNAMTRCLSNLIGNAMKYAKNLRITLTRRKNHIKIYFDDDGPGISEFYREEVFRPFFRLEESRNNETGGVGLGLAITRDIIHAHGGTICLEDSSLGGLRVSIRLPI</sequence>
<comment type="catalytic activity">
    <reaction evidence="1">
        <text>ATP + protein L-histidine = ADP + protein N-phospho-L-histidine.</text>
        <dbReference type="EC" id="2.7.13.3"/>
    </reaction>
</comment>
<keyword evidence="14 15" id="KW-0472">Membrane</keyword>
<dbReference type="EC" id="2.7.13.3" evidence="3"/>
<evidence type="ECO:0000256" key="6">
    <source>
        <dbReference type="ARBA" id="ARBA00022553"/>
    </source>
</evidence>
<evidence type="ECO:0000256" key="3">
    <source>
        <dbReference type="ARBA" id="ARBA00012438"/>
    </source>
</evidence>
<dbReference type="SMART" id="SM00387">
    <property type="entry name" value="HATPase_c"/>
    <property type="match status" value="1"/>
</dbReference>
<dbReference type="OrthoDB" id="9804645at2"/>
<dbReference type="SUPFAM" id="SSF47384">
    <property type="entry name" value="Homodimeric domain of signal transducing histidine kinase"/>
    <property type="match status" value="1"/>
</dbReference>
<dbReference type="InterPro" id="IPR004358">
    <property type="entry name" value="Sig_transdc_His_kin-like_C"/>
</dbReference>
<accession>A0A0K8MC80</accession>
<keyword evidence="7" id="KW-0808">Transferase</keyword>
<evidence type="ECO:0000256" key="5">
    <source>
        <dbReference type="ARBA" id="ARBA00022519"/>
    </source>
</evidence>
<proteinExistence type="predicted"/>
<keyword evidence="11" id="KW-0067">ATP-binding</keyword>
<dbReference type="InterPro" id="IPR050980">
    <property type="entry name" value="2C_sensor_his_kinase"/>
</dbReference>
<keyword evidence="5" id="KW-0997">Cell inner membrane</keyword>
<dbReference type="InterPro" id="IPR036097">
    <property type="entry name" value="HisK_dim/P_sf"/>
</dbReference>
<dbReference type="PRINTS" id="PR00344">
    <property type="entry name" value="BCTRLSENSOR"/>
</dbReference>
<dbReference type="AlphaFoldDB" id="A0A0K8MC80"/>
<dbReference type="STRING" id="1629334.Cva_00769"/>
<dbReference type="CDD" id="cd06225">
    <property type="entry name" value="HAMP"/>
    <property type="match status" value="1"/>
</dbReference>
<reference evidence="18 19" key="1">
    <citation type="submission" date="2015-03" db="EMBL/GenBank/DDBJ databases">
        <title>Caedibacter varicaedens, whole genome shotgun sequence.</title>
        <authorList>
            <person name="Suzuki H."/>
            <person name="Dapper A.L."/>
            <person name="Gibson A.K."/>
            <person name="Jackson C."/>
            <person name="Lee H."/>
            <person name="Pejaver V.R."/>
            <person name="Doak T."/>
            <person name="Lynch M."/>
        </authorList>
    </citation>
    <scope>NUCLEOTIDE SEQUENCE [LARGE SCALE GENOMIC DNA]</scope>
</reference>
<dbReference type="Gene3D" id="3.30.565.10">
    <property type="entry name" value="Histidine kinase-like ATPase, C-terminal domain"/>
    <property type="match status" value="1"/>
</dbReference>
<dbReference type="Gene3D" id="1.10.287.130">
    <property type="match status" value="1"/>
</dbReference>
<keyword evidence="9" id="KW-0547">Nucleotide-binding</keyword>
<dbReference type="CDD" id="cd00082">
    <property type="entry name" value="HisKA"/>
    <property type="match status" value="1"/>
</dbReference>
<dbReference type="PROSITE" id="PS50109">
    <property type="entry name" value="HIS_KIN"/>
    <property type="match status" value="1"/>
</dbReference>
<keyword evidence="12 15" id="KW-1133">Transmembrane helix</keyword>
<dbReference type="SMART" id="SM00304">
    <property type="entry name" value="HAMP"/>
    <property type="match status" value="1"/>
</dbReference>
<evidence type="ECO:0000256" key="10">
    <source>
        <dbReference type="ARBA" id="ARBA00022777"/>
    </source>
</evidence>
<evidence type="ECO:0000313" key="19">
    <source>
        <dbReference type="Proteomes" id="UP000036771"/>
    </source>
</evidence>
<feature type="domain" description="HAMP" evidence="17">
    <location>
        <begin position="184"/>
        <end position="236"/>
    </location>
</feature>
<feature type="transmembrane region" description="Helical" evidence="15">
    <location>
        <begin position="163"/>
        <end position="183"/>
    </location>
</feature>
<evidence type="ECO:0000256" key="15">
    <source>
        <dbReference type="SAM" id="Phobius"/>
    </source>
</evidence>
<dbReference type="InterPro" id="IPR003594">
    <property type="entry name" value="HATPase_dom"/>
</dbReference>
<keyword evidence="4" id="KW-1003">Cell membrane</keyword>
<dbReference type="Pfam" id="PF00512">
    <property type="entry name" value="HisKA"/>
    <property type="match status" value="1"/>
</dbReference>
<feature type="domain" description="Histidine kinase" evidence="16">
    <location>
        <begin position="244"/>
        <end position="439"/>
    </location>
</feature>
<dbReference type="Pfam" id="PF02518">
    <property type="entry name" value="HATPase_c"/>
    <property type="match status" value="1"/>
</dbReference>
<evidence type="ECO:0000259" key="17">
    <source>
        <dbReference type="PROSITE" id="PS50885"/>
    </source>
</evidence>
<keyword evidence="19" id="KW-1185">Reference proteome</keyword>
<gene>
    <name evidence="18" type="primary">cpxA</name>
    <name evidence="18" type="ORF">Cva_00769</name>
</gene>
<evidence type="ECO:0000256" key="13">
    <source>
        <dbReference type="ARBA" id="ARBA00023012"/>
    </source>
</evidence>
<dbReference type="GO" id="GO:0000155">
    <property type="term" value="F:phosphorelay sensor kinase activity"/>
    <property type="evidence" value="ECO:0007669"/>
    <property type="project" value="InterPro"/>
</dbReference>
<dbReference type="Proteomes" id="UP000036771">
    <property type="component" value="Unassembled WGS sequence"/>
</dbReference>
<keyword evidence="13" id="KW-0902">Two-component regulatory system</keyword>
<dbReference type="GO" id="GO:0005524">
    <property type="term" value="F:ATP binding"/>
    <property type="evidence" value="ECO:0007669"/>
    <property type="project" value="UniProtKB-KW"/>
</dbReference>
<evidence type="ECO:0000256" key="4">
    <source>
        <dbReference type="ARBA" id="ARBA00022475"/>
    </source>
</evidence>
<dbReference type="PANTHER" id="PTHR44936">
    <property type="entry name" value="SENSOR PROTEIN CREC"/>
    <property type="match status" value="1"/>
</dbReference>
<evidence type="ECO:0000256" key="14">
    <source>
        <dbReference type="ARBA" id="ARBA00023136"/>
    </source>
</evidence>
<name>A0A0K8MC80_9PROT</name>
<dbReference type="SMART" id="SM00388">
    <property type="entry name" value="HisKA"/>
    <property type="match status" value="1"/>
</dbReference>
<evidence type="ECO:0000256" key="2">
    <source>
        <dbReference type="ARBA" id="ARBA00004429"/>
    </source>
</evidence>
<dbReference type="InterPro" id="IPR005467">
    <property type="entry name" value="His_kinase_dom"/>
</dbReference>
<dbReference type="InterPro" id="IPR003660">
    <property type="entry name" value="HAMP_dom"/>
</dbReference>
<dbReference type="EMBL" id="BBVC01000025">
    <property type="protein sequence ID" value="GAO98121.1"/>
    <property type="molecule type" value="Genomic_DNA"/>
</dbReference>
<evidence type="ECO:0000256" key="11">
    <source>
        <dbReference type="ARBA" id="ARBA00022840"/>
    </source>
</evidence>
<feature type="transmembrane region" description="Helical" evidence="15">
    <location>
        <begin position="20"/>
        <end position="43"/>
    </location>
</feature>
<dbReference type="GO" id="GO:0005886">
    <property type="term" value="C:plasma membrane"/>
    <property type="evidence" value="ECO:0007669"/>
    <property type="project" value="UniProtKB-SubCell"/>
</dbReference>
<evidence type="ECO:0000256" key="1">
    <source>
        <dbReference type="ARBA" id="ARBA00000085"/>
    </source>
</evidence>
<dbReference type="InterPro" id="IPR036890">
    <property type="entry name" value="HATPase_C_sf"/>
</dbReference>
<evidence type="ECO:0000256" key="7">
    <source>
        <dbReference type="ARBA" id="ARBA00022679"/>
    </source>
</evidence>
<dbReference type="PROSITE" id="PS50885">
    <property type="entry name" value="HAMP"/>
    <property type="match status" value="1"/>
</dbReference>
<keyword evidence="10" id="KW-0418">Kinase</keyword>
<evidence type="ECO:0000259" key="16">
    <source>
        <dbReference type="PROSITE" id="PS50109"/>
    </source>
</evidence>
<keyword evidence="8 15" id="KW-0812">Transmembrane</keyword>
<evidence type="ECO:0000313" key="18">
    <source>
        <dbReference type="EMBL" id="GAO98121.1"/>
    </source>
</evidence>
<organism evidence="18 19">
    <name type="scientific">Caedimonas varicaedens</name>
    <dbReference type="NCBI Taxonomy" id="1629334"/>
    <lineage>
        <taxon>Bacteria</taxon>
        <taxon>Pseudomonadati</taxon>
        <taxon>Pseudomonadota</taxon>
        <taxon>Alphaproteobacteria</taxon>
        <taxon>Holosporales</taxon>
        <taxon>Caedimonadaceae</taxon>
        <taxon>Caedimonas</taxon>
    </lineage>
</organism>
<evidence type="ECO:0000256" key="12">
    <source>
        <dbReference type="ARBA" id="ARBA00022989"/>
    </source>
</evidence>
<dbReference type="SUPFAM" id="SSF55874">
    <property type="entry name" value="ATPase domain of HSP90 chaperone/DNA topoisomerase II/histidine kinase"/>
    <property type="match status" value="1"/>
</dbReference>
<protein>
    <recommendedName>
        <fullName evidence="3">histidine kinase</fullName>
        <ecNumber evidence="3">2.7.13.3</ecNumber>
    </recommendedName>
</protein>
<comment type="subcellular location">
    <subcellularLocation>
        <location evidence="2">Cell inner membrane</location>
        <topology evidence="2">Multi-pass membrane protein</topology>
    </subcellularLocation>
</comment>
<dbReference type="PANTHER" id="PTHR44936:SF5">
    <property type="entry name" value="SENSOR HISTIDINE KINASE ENVZ"/>
    <property type="match status" value="1"/>
</dbReference>